<keyword evidence="3" id="KW-1185">Reference proteome</keyword>
<sequence>MAATTSFFATRSPVAYGRSGYNKDGSDDEEDSKFVNYGRSGYNKDDKDDEEDKQSVSTL</sequence>
<evidence type="ECO:0000256" key="1">
    <source>
        <dbReference type="SAM" id="MobiDB-lite"/>
    </source>
</evidence>
<gene>
    <name evidence="2" type="ORF">B0T17DRAFT_612973</name>
</gene>
<feature type="region of interest" description="Disordered" evidence="1">
    <location>
        <begin position="15"/>
        <end position="59"/>
    </location>
</feature>
<evidence type="ECO:0000313" key="3">
    <source>
        <dbReference type="Proteomes" id="UP001174934"/>
    </source>
</evidence>
<protein>
    <submittedName>
        <fullName evidence="2">Uncharacterized protein</fullName>
    </submittedName>
</protein>
<dbReference type="AlphaFoldDB" id="A0AA39XM68"/>
<comment type="caution">
    <text evidence="2">The sequence shown here is derived from an EMBL/GenBank/DDBJ whole genome shotgun (WGS) entry which is preliminary data.</text>
</comment>
<evidence type="ECO:0000313" key="2">
    <source>
        <dbReference type="EMBL" id="KAK0636205.1"/>
    </source>
</evidence>
<proteinExistence type="predicted"/>
<organism evidence="2 3">
    <name type="scientific">Bombardia bombarda</name>
    <dbReference type="NCBI Taxonomy" id="252184"/>
    <lineage>
        <taxon>Eukaryota</taxon>
        <taxon>Fungi</taxon>
        <taxon>Dikarya</taxon>
        <taxon>Ascomycota</taxon>
        <taxon>Pezizomycotina</taxon>
        <taxon>Sordariomycetes</taxon>
        <taxon>Sordariomycetidae</taxon>
        <taxon>Sordariales</taxon>
        <taxon>Lasiosphaeriaceae</taxon>
        <taxon>Bombardia</taxon>
    </lineage>
</organism>
<reference evidence="2" key="1">
    <citation type="submission" date="2023-06" db="EMBL/GenBank/DDBJ databases">
        <title>Genome-scale phylogeny and comparative genomics of the fungal order Sordariales.</title>
        <authorList>
            <consortium name="Lawrence Berkeley National Laboratory"/>
            <person name="Hensen N."/>
            <person name="Bonometti L."/>
            <person name="Westerberg I."/>
            <person name="Brannstrom I.O."/>
            <person name="Guillou S."/>
            <person name="Cros-Aarteil S."/>
            <person name="Calhoun S."/>
            <person name="Haridas S."/>
            <person name="Kuo A."/>
            <person name="Mondo S."/>
            <person name="Pangilinan J."/>
            <person name="Riley R."/>
            <person name="LaButti K."/>
            <person name="Andreopoulos B."/>
            <person name="Lipzen A."/>
            <person name="Chen C."/>
            <person name="Yanf M."/>
            <person name="Daum C."/>
            <person name="Ng V."/>
            <person name="Clum A."/>
            <person name="Steindorff A."/>
            <person name="Ohm R."/>
            <person name="Martin F."/>
            <person name="Silar P."/>
            <person name="Natvig D."/>
            <person name="Lalanne C."/>
            <person name="Gautier V."/>
            <person name="Ament-velasquez S.L."/>
            <person name="Kruys A."/>
            <person name="Hutchinson M.I."/>
            <person name="Powell A.J."/>
            <person name="Barry K."/>
            <person name="Miller A.N."/>
            <person name="Grigoriev I.V."/>
            <person name="Debuchy R."/>
            <person name="Gladieux P."/>
            <person name="Thoren M.H."/>
            <person name="Johannesson H."/>
        </authorList>
    </citation>
    <scope>NUCLEOTIDE SEQUENCE</scope>
    <source>
        <strain evidence="2">SMH3391-2</strain>
    </source>
</reference>
<accession>A0AA39XM68</accession>
<dbReference type="Proteomes" id="UP001174934">
    <property type="component" value="Unassembled WGS sequence"/>
</dbReference>
<name>A0AA39XM68_9PEZI</name>
<dbReference type="EMBL" id="JAULSR010000001">
    <property type="protein sequence ID" value="KAK0636205.1"/>
    <property type="molecule type" value="Genomic_DNA"/>
</dbReference>